<gene>
    <name evidence="1" type="ORF">NQ176_g241</name>
</gene>
<organism evidence="1 2">
    <name type="scientific">Zarea fungicola</name>
    <dbReference type="NCBI Taxonomy" id="93591"/>
    <lineage>
        <taxon>Eukaryota</taxon>
        <taxon>Fungi</taxon>
        <taxon>Dikarya</taxon>
        <taxon>Ascomycota</taxon>
        <taxon>Pezizomycotina</taxon>
        <taxon>Sordariomycetes</taxon>
        <taxon>Hypocreomycetidae</taxon>
        <taxon>Hypocreales</taxon>
        <taxon>Cordycipitaceae</taxon>
        <taxon>Zarea</taxon>
    </lineage>
</organism>
<accession>A0ACC1NYR6</accession>
<dbReference type="EMBL" id="JANJQO010000008">
    <property type="protein sequence ID" value="KAJ2984047.1"/>
    <property type="molecule type" value="Genomic_DNA"/>
</dbReference>
<evidence type="ECO:0000313" key="2">
    <source>
        <dbReference type="Proteomes" id="UP001143910"/>
    </source>
</evidence>
<name>A0ACC1NYR6_9HYPO</name>
<dbReference type="Proteomes" id="UP001143910">
    <property type="component" value="Unassembled WGS sequence"/>
</dbReference>
<comment type="caution">
    <text evidence="1">The sequence shown here is derived from an EMBL/GenBank/DDBJ whole genome shotgun (WGS) entry which is preliminary data.</text>
</comment>
<keyword evidence="2" id="KW-1185">Reference proteome</keyword>
<sequence>MPPSTWLGHALGMGLHRGRRKSVTAPGSLIGSTYDTCWVWANDYNAALRLNSQRLVNLAITFVHCADVTLIFARGTCDPGNVGVLVGPPFFQAVSGAIGSKSLHVQGDAYPASVDGYLKADTGAGQTMAQIVRQTRSSCPKTKIVLSGYSQAGMTVHNAANALGGDMSHVSAAVTFGDPYSHKAVSNIEASKVHIVCHAGDDICNQGAIILPQHLTYAIDAACSASFVASKL</sequence>
<reference evidence="1" key="1">
    <citation type="submission" date="2022-08" db="EMBL/GenBank/DDBJ databases">
        <title>Genome Sequence of Lecanicillium fungicola.</title>
        <authorList>
            <person name="Buettner E."/>
        </authorList>
    </citation>
    <scope>NUCLEOTIDE SEQUENCE</scope>
    <source>
        <strain evidence="1">Babe33</strain>
    </source>
</reference>
<protein>
    <submittedName>
        <fullName evidence="1">Uncharacterized protein</fullName>
    </submittedName>
</protein>
<proteinExistence type="predicted"/>
<evidence type="ECO:0000313" key="1">
    <source>
        <dbReference type="EMBL" id="KAJ2984047.1"/>
    </source>
</evidence>